<dbReference type="AlphaFoldDB" id="A0A8C0BL92"/>
<name>A0A8C0BL92_9AVES</name>
<accession>A0A8C0BL92</accession>
<protein>
    <submittedName>
        <fullName evidence="1">Uncharacterized protein</fullName>
    </submittedName>
</protein>
<organism evidence="1 2">
    <name type="scientific">Buteo japonicus</name>
    <dbReference type="NCBI Taxonomy" id="224669"/>
    <lineage>
        <taxon>Eukaryota</taxon>
        <taxon>Metazoa</taxon>
        <taxon>Chordata</taxon>
        <taxon>Craniata</taxon>
        <taxon>Vertebrata</taxon>
        <taxon>Euteleostomi</taxon>
        <taxon>Archelosauria</taxon>
        <taxon>Archosauria</taxon>
        <taxon>Dinosauria</taxon>
        <taxon>Saurischia</taxon>
        <taxon>Theropoda</taxon>
        <taxon>Coelurosauria</taxon>
        <taxon>Aves</taxon>
        <taxon>Neognathae</taxon>
        <taxon>Neoaves</taxon>
        <taxon>Telluraves</taxon>
        <taxon>Accipitrimorphae</taxon>
        <taxon>Accipitriformes</taxon>
        <taxon>Accipitridae</taxon>
        <taxon>Accipitrinae</taxon>
        <taxon>Buteo</taxon>
    </lineage>
</organism>
<proteinExistence type="predicted"/>
<reference evidence="1" key="1">
    <citation type="submission" date="2025-08" db="UniProtKB">
        <authorList>
            <consortium name="Ensembl"/>
        </authorList>
    </citation>
    <scope>IDENTIFICATION</scope>
</reference>
<evidence type="ECO:0000313" key="2">
    <source>
        <dbReference type="Proteomes" id="UP000694555"/>
    </source>
</evidence>
<reference evidence="1" key="2">
    <citation type="submission" date="2025-09" db="UniProtKB">
        <authorList>
            <consortium name="Ensembl"/>
        </authorList>
    </citation>
    <scope>IDENTIFICATION</scope>
</reference>
<evidence type="ECO:0000313" key="1">
    <source>
        <dbReference type="Ensembl" id="ENSBJAP00000018939.1"/>
    </source>
</evidence>
<dbReference type="Proteomes" id="UP000694555">
    <property type="component" value="Unplaced"/>
</dbReference>
<sequence>SSHTHVLSKTVPCSYFPLISSSFQRHHFNNCFHDLVLYRFVSGGQSHLSLPLTCMRAEVAVWPLVQTGWLNGSKVLGDIQVGRKGTCVCLYSVTVEGKEVENEKKVSFT</sequence>
<keyword evidence="2" id="KW-1185">Reference proteome</keyword>
<dbReference type="Ensembl" id="ENSBJAT00000019463.1">
    <property type="protein sequence ID" value="ENSBJAP00000018939.1"/>
    <property type="gene ID" value="ENSBJAG00000012455.1"/>
</dbReference>